<feature type="compositionally biased region" description="Basic and acidic residues" evidence="1">
    <location>
        <begin position="211"/>
        <end position="220"/>
    </location>
</feature>
<dbReference type="PROSITE" id="PS50174">
    <property type="entry name" value="G_PATCH"/>
    <property type="match status" value="1"/>
</dbReference>
<organism evidence="2 3">
    <name type="scientific">Phlebotomus papatasi</name>
    <name type="common">Sandfly</name>
    <dbReference type="NCBI Taxonomy" id="29031"/>
    <lineage>
        <taxon>Eukaryota</taxon>
        <taxon>Metazoa</taxon>
        <taxon>Ecdysozoa</taxon>
        <taxon>Arthropoda</taxon>
        <taxon>Hexapoda</taxon>
        <taxon>Insecta</taxon>
        <taxon>Pterygota</taxon>
        <taxon>Neoptera</taxon>
        <taxon>Endopterygota</taxon>
        <taxon>Diptera</taxon>
        <taxon>Nematocera</taxon>
        <taxon>Psychodoidea</taxon>
        <taxon>Psychodidae</taxon>
        <taxon>Phlebotomus</taxon>
        <taxon>Phlebotomus</taxon>
    </lineage>
</organism>
<feature type="compositionally biased region" description="Acidic residues" evidence="1">
    <location>
        <begin position="221"/>
        <end position="239"/>
    </location>
</feature>
<feature type="compositionally biased region" description="Basic residues" evidence="1">
    <location>
        <begin position="198"/>
        <end position="210"/>
    </location>
</feature>
<dbReference type="InterPro" id="IPR053027">
    <property type="entry name" value="AGGF1"/>
</dbReference>
<dbReference type="Proteomes" id="UP000092462">
    <property type="component" value="Unassembled WGS sequence"/>
</dbReference>
<dbReference type="SMART" id="SM00443">
    <property type="entry name" value="G_patch"/>
    <property type="match status" value="1"/>
</dbReference>
<dbReference type="GO" id="GO:0003676">
    <property type="term" value="F:nucleic acid binding"/>
    <property type="evidence" value="ECO:0007669"/>
    <property type="project" value="InterPro"/>
</dbReference>
<dbReference type="PANTHER" id="PTHR23106:SF24">
    <property type="entry name" value="ANGIOGENIC FACTOR WITH G PATCH AND FHA DOMAINS 1"/>
    <property type="match status" value="1"/>
</dbReference>
<protein>
    <recommendedName>
        <fullName evidence="4">FHA domain-containing protein</fullName>
    </recommendedName>
</protein>
<dbReference type="AlphaFoldDB" id="A0A1B0DK32"/>
<dbReference type="EnsemblMetazoa" id="PPAI008606-RA">
    <property type="protein sequence ID" value="PPAI008606-PA"/>
    <property type="gene ID" value="PPAI008606"/>
</dbReference>
<dbReference type="SMART" id="SM00240">
    <property type="entry name" value="FHA"/>
    <property type="match status" value="1"/>
</dbReference>
<feature type="region of interest" description="Disordered" evidence="1">
    <location>
        <begin position="189"/>
        <end position="243"/>
    </location>
</feature>
<sequence length="497" mass="56262">MKRQSLRLPPPLAYAKIQNFSKTSLLFYIKCLHKIITHERGVLFAFRKKNRKLVRTGLCGRDGRYLLGLEVTFEFLLQEAKVKALQRQERTPEKESETPEDPLKFVQEIKSVAEEAQRVAGFVYEPVSGLYYDNKTGYYYNAELRLYYDGNTGIYYSYDTATNQFLYHSQVYTDGKEKDVVSLIKEVSGEKSENKEKRSGRRRHKRRRKSPEKVEKPKEDQEIEEGELPSSAEESEEEEKLQGEAVHYAPSLRLIVQESAVEDLTPGTLFVITCKGGSLGREGQHDILIPDLNVSKHHLRFSYDDSKSSYQIIDMGSTNGTILNGQRMTTSKRESDPVDLLHDSVIELSGTRLLCHIHGGMEACDDCHPGLIKKSCPSSSEEAAKGQSLEQSRWQIQKRLQKKYGLTTEKYQEPKGFAEEYVDRAATRRETVGSSHESEKTEVASTEWAISRKNKGFKLLSQMGWSEGQTLGNSEEALKEPISVVGNQGTAGLGYGS</sequence>
<dbReference type="VEuPathDB" id="VectorBase:PPAI008606"/>
<evidence type="ECO:0000313" key="2">
    <source>
        <dbReference type="EnsemblMetazoa" id="PPAI008606-PA"/>
    </source>
</evidence>
<dbReference type="CDD" id="cd16164">
    <property type="entry name" value="OCRE_VG5Q"/>
    <property type="match status" value="1"/>
</dbReference>
<dbReference type="Gene3D" id="2.60.200.20">
    <property type="match status" value="1"/>
</dbReference>
<dbReference type="EMBL" id="AJVK01066131">
    <property type="status" value="NOT_ANNOTATED_CDS"/>
    <property type="molecule type" value="Genomic_DNA"/>
</dbReference>
<reference evidence="2" key="1">
    <citation type="submission" date="2022-08" db="UniProtKB">
        <authorList>
            <consortium name="EnsemblMetazoa"/>
        </authorList>
    </citation>
    <scope>IDENTIFICATION</scope>
    <source>
        <strain evidence="2">Israel</strain>
    </source>
</reference>
<dbReference type="Pfam" id="PF01585">
    <property type="entry name" value="G-patch"/>
    <property type="match status" value="1"/>
</dbReference>
<evidence type="ECO:0008006" key="4">
    <source>
        <dbReference type="Google" id="ProtNLM"/>
    </source>
</evidence>
<dbReference type="InterPro" id="IPR000253">
    <property type="entry name" value="FHA_dom"/>
</dbReference>
<evidence type="ECO:0000313" key="3">
    <source>
        <dbReference type="Proteomes" id="UP000092462"/>
    </source>
</evidence>
<evidence type="ECO:0000256" key="1">
    <source>
        <dbReference type="SAM" id="MobiDB-lite"/>
    </source>
</evidence>
<dbReference type="PANTHER" id="PTHR23106">
    <property type="entry name" value="ANGIOGENIC FACTOR WITH G PATCH AND FHA DOMAINS 1"/>
    <property type="match status" value="1"/>
</dbReference>
<dbReference type="InterPro" id="IPR008984">
    <property type="entry name" value="SMAD_FHA_dom_sf"/>
</dbReference>
<proteinExistence type="predicted"/>
<dbReference type="PROSITE" id="PS50006">
    <property type="entry name" value="FHA_DOMAIN"/>
    <property type="match status" value="1"/>
</dbReference>
<dbReference type="VEuPathDB" id="VectorBase:PPAPM1_001943"/>
<accession>A0A1B0DK32</accession>
<dbReference type="CDD" id="cd22686">
    <property type="entry name" value="FHA_AGGF1"/>
    <property type="match status" value="1"/>
</dbReference>
<dbReference type="SUPFAM" id="SSF49879">
    <property type="entry name" value="SMAD/FHA domain"/>
    <property type="match status" value="1"/>
</dbReference>
<dbReference type="InterPro" id="IPR035624">
    <property type="entry name" value="AGGF1_OCRE"/>
</dbReference>
<dbReference type="Pfam" id="PF00498">
    <property type="entry name" value="FHA"/>
    <property type="match status" value="1"/>
</dbReference>
<keyword evidence="3" id="KW-1185">Reference proteome</keyword>
<dbReference type="InterPro" id="IPR000467">
    <property type="entry name" value="G_patch_dom"/>
</dbReference>
<dbReference type="Pfam" id="PF17780">
    <property type="entry name" value="OCRE"/>
    <property type="match status" value="1"/>
</dbReference>
<name>A0A1B0DK32_PHLPP</name>
<dbReference type="InterPro" id="IPR041591">
    <property type="entry name" value="OCRE"/>
</dbReference>